<feature type="region of interest" description="Disordered" evidence="12">
    <location>
        <begin position="12"/>
        <end position="135"/>
    </location>
</feature>
<evidence type="ECO:0000256" key="9">
    <source>
        <dbReference type="ARBA" id="ARBA00023212"/>
    </source>
</evidence>
<feature type="compositionally biased region" description="Polar residues" evidence="12">
    <location>
        <begin position="117"/>
        <end position="126"/>
    </location>
</feature>
<gene>
    <name evidence="14" type="primary">LOC100376020</name>
</gene>
<evidence type="ECO:0000256" key="7">
    <source>
        <dbReference type="ARBA" id="ARBA00022776"/>
    </source>
</evidence>
<keyword evidence="13" id="KW-1185">Reference proteome</keyword>
<evidence type="ECO:0000256" key="12">
    <source>
        <dbReference type="SAM" id="MobiDB-lite"/>
    </source>
</evidence>
<comment type="subcellular location">
    <subcellularLocation>
        <location evidence="2">Cytoplasm</location>
        <location evidence="2">Cytoskeleton</location>
        <location evidence="2">Spindle</location>
    </subcellularLocation>
    <subcellularLocation>
        <location evidence="1">Nucleus</location>
    </subcellularLocation>
</comment>
<organism evidence="13 14">
    <name type="scientific">Saccoglossus kowalevskii</name>
    <name type="common">Acorn worm</name>
    <dbReference type="NCBI Taxonomy" id="10224"/>
    <lineage>
        <taxon>Eukaryota</taxon>
        <taxon>Metazoa</taxon>
        <taxon>Hemichordata</taxon>
        <taxon>Enteropneusta</taxon>
        <taxon>Harrimaniidae</taxon>
        <taxon>Saccoglossus</taxon>
    </lineage>
</organism>
<evidence type="ECO:0000256" key="11">
    <source>
        <dbReference type="ARBA" id="ARBA00023306"/>
    </source>
</evidence>
<keyword evidence="6" id="KW-0493">Microtubule</keyword>
<dbReference type="GeneID" id="100376020"/>
<dbReference type="PANTHER" id="PTHR15874:SF1">
    <property type="entry name" value="NUCLEOLAR AND SPINDLE-ASSOCIATED PROTEIN 1"/>
    <property type="match status" value="1"/>
</dbReference>
<evidence type="ECO:0000256" key="4">
    <source>
        <dbReference type="ARBA" id="ARBA00022490"/>
    </source>
</evidence>
<feature type="compositionally biased region" description="Basic and acidic residues" evidence="12">
    <location>
        <begin position="54"/>
        <end position="67"/>
    </location>
</feature>
<dbReference type="Pfam" id="PF16006">
    <property type="entry name" value="NUSAP"/>
    <property type="match status" value="2"/>
</dbReference>
<evidence type="ECO:0000256" key="8">
    <source>
        <dbReference type="ARBA" id="ARBA00023125"/>
    </source>
</evidence>
<feature type="non-terminal residue" evidence="14">
    <location>
        <position position="1"/>
    </location>
</feature>
<evidence type="ECO:0000256" key="3">
    <source>
        <dbReference type="ARBA" id="ARBA00009702"/>
    </source>
</evidence>
<accession>A0ABM0GT36</accession>
<feature type="compositionally biased region" description="Polar residues" evidence="12">
    <location>
        <begin position="83"/>
        <end position="92"/>
    </location>
</feature>
<feature type="compositionally biased region" description="Basic and acidic residues" evidence="12">
    <location>
        <begin position="101"/>
        <end position="113"/>
    </location>
</feature>
<evidence type="ECO:0000256" key="5">
    <source>
        <dbReference type="ARBA" id="ARBA00022618"/>
    </source>
</evidence>
<sequence>TVKLIEALKQYYAAQPSTPTKSDEPKKAPAPRNSSGTKTKKIKRSTFEIPSDVDGPKELTESEEPIKSQKRKRNSSSDEPESSPVQTDSTQPIKKRKTRSPKNDVCKTTEKSPMRKSPTNHSKPSQATPPKPVVDSDMKAIIMAELDKKVQERKSVLSQSTGKIPRFAAFAARNRDSKPITPGNKDWNKIHSKGFDKMEGIDQYLERKRQRMESLSASTKKAKKIVDEAKNAAENLKAVKTPKSAFKNVRIAKSVGRMKSPGNFLKSPRPVVVKPKTSNLKTPIKPVLPPILTTSKTPTVKKSVHLTVPTTAPKLARKSVGVERKSLGNRVIQLNTTLTPKPKKTVFDLQASLHKPLSYRPYTGKLKPLCENSSNKVIRPNLEKAKQEIKKPKLQTRDDRRNAHTLHRKTMKANNMMARRGITS</sequence>
<evidence type="ECO:0000256" key="10">
    <source>
        <dbReference type="ARBA" id="ARBA00023242"/>
    </source>
</evidence>
<keyword evidence="10" id="KW-0539">Nucleus</keyword>
<protein>
    <submittedName>
        <fullName evidence="14">Nucleolar and spindle-associated protein 1-like</fullName>
    </submittedName>
</protein>
<keyword evidence="4" id="KW-0963">Cytoplasm</keyword>
<name>A0ABM0GT36_SACKO</name>
<evidence type="ECO:0000256" key="2">
    <source>
        <dbReference type="ARBA" id="ARBA00004186"/>
    </source>
</evidence>
<evidence type="ECO:0000313" key="13">
    <source>
        <dbReference type="Proteomes" id="UP000694865"/>
    </source>
</evidence>
<dbReference type="PANTHER" id="PTHR15874">
    <property type="entry name" value="NUCLEOLAR AND SPINDLE-ASSOCIATED PROTEIN 1"/>
    <property type="match status" value="1"/>
</dbReference>
<feature type="region of interest" description="Disordered" evidence="12">
    <location>
        <begin position="168"/>
        <end position="192"/>
    </location>
</feature>
<evidence type="ECO:0000313" key="14">
    <source>
        <dbReference type="RefSeq" id="XP_002736777.1"/>
    </source>
</evidence>
<proteinExistence type="inferred from homology"/>
<keyword evidence="9" id="KW-0206">Cytoskeleton</keyword>
<dbReference type="Proteomes" id="UP000694865">
    <property type="component" value="Unplaced"/>
</dbReference>
<keyword evidence="7" id="KW-0498">Mitosis</keyword>
<dbReference type="InterPro" id="IPR026756">
    <property type="entry name" value="NuSAP"/>
</dbReference>
<keyword evidence="11" id="KW-0131">Cell cycle</keyword>
<comment type="similarity">
    <text evidence="3">Belongs to the NUSAP family.</text>
</comment>
<evidence type="ECO:0000256" key="6">
    <source>
        <dbReference type="ARBA" id="ARBA00022701"/>
    </source>
</evidence>
<evidence type="ECO:0000256" key="1">
    <source>
        <dbReference type="ARBA" id="ARBA00004123"/>
    </source>
</evidence>
<keyword evidence="5" id="KW-0132">Cell division</keyword>
<keyword evidence="8" id="KW-0238">DNA-binding</keyword>
<reference evidence="14" key="1">
    <citation type="submission" date="2025-08" db="UniProtKB">
        <authorList>
            <consortium name="RefSeq"/>
        </authorList>
    </citation>
    <scope>IDENTIFICATION</scope>
    <source>
        <tissue evidence="14">Testes</tissue>
    </source>
</reference>
<dbReference type="RefSeq" id="XP_002736777.1">
    <property type="nucleotide sequence ID" value="XM_002736731.1"/>
</dbReference>